<dbReference type="Proteomes" id="UP001596116">
    <property type="component" value="Unassembled WGS sequence"/>
</dbReference>
<keyword evidence="4" id="KW-0732">Signal</keyword>
<feature type="domain" description="TonB-dependent transporter Oar-like beta-barrel" evidence="5">
    <location>
        <begin position="248"/>
        <end position="899"/>
    </location>
</feature>
<gene>
    <name evidence="6" type="ORF">ACFMB1_13195</name>
</gene>
<keyword evidence="3" id="KW-0998">Cell outer membrane</keyword>
<feature type="chain" id="PRO_5045260310" evidence="4">
    <location>
        <begin position="30"/>
        <end position="1084"/>
    </location>
</feature>
<evidence type="ECO:0000259" key="5">
    <source>
        <dbReference type="Pfam" id="PF25183"/>
    </source>
</evidence>
<sequence>MKLMKTLSAGVAAVALTTAFATVATPVLAQQTTSDVRGVVTDEAGSPVAGASVTVVDTLTGTTRRTSTDGQGRFALQNLSATGNYSVTVTGSGYQGEAVEGVRLSLGDTTTVSFSLARASAGSDEIIVVATRSAVGEVALGPNATFDFDDLQSTPAVSRDIKDIIRADPRLFIEESNGNGLQCAGASPRFNSLTVDGIKLNDNFGLNSNGYPTERLPFPFDAINQVAVELAPFDVEYGGFTGCNINAVTRSGSNEFHGTGWFDYTNDSLNGGSINGSSFDKGDFSDFRFGATLSGPIIKDKLFLFVAYEKINETNIIGRGPAEAGAIGVAGVSQAQLDRIVDIAQTLYGYTPTPLPSAVGEDDEKILAKLDWNINDFHRASFTYNRNTGNNLTASDDDPNEYEFFDHYYNRSTKLTSYSGQIFSSWSDNFSTEARVSYTTNDTGQESVNGTDFGEVQIRTENNGETAVVYLGADDSRHSNKLDTKTLNMKFKADYQMGNNLFTIGFERETVDIFNLFIQHTEGEYRFDSEFFPDMDQNIDAFELGLVDDIYYGNAGGTNNPDDGAASFKFATNTLYVQDEVDFDEIGLSFTAGFRWDFYGSNDVPALNNNFVSRNGYANTETFDGKGLLQPRFGFNWNATDSLTIRGGGGLFSGGNPNVWLSNSYQSDGITTIQVSDRDTTLGAFTYIEDEGGMGRPFWGVPESFYNDVASGTANVGVNAIDPNFKVPSQWKAALGATYVFGDNYNLMLDFIYTDDKDAAGIVDATLEPVGTAPDGRPIYTSIDRSDPDCVNPLSMDCSDRAFNQDFILTNNDGGKQKVFSAALSKDYEFSGGARANWTLAYAYTDAKDRNPMTSSVAFSNFVNFSTSDPNNPGLANSNYEVPHRFTVRAGVDFPIFSDYYTSIDLFGVVSQSRPYSFVFADGGDIFGDGLDGRHLLYVPTGAGDPNVIFDAGFDTAAFFAMISDLGLDEYAGQIAPRNAFQSDWFSQWDVRIEQELPGVLGGHKTKAFVVLDNIGNLINDEWGVINQAGFPGSVELVEVDESGFGPNGEYIFTDFQTVTPESIQSPVTGASVWQIRVGVKYEF</sequence>
<dbReference type="Pfam" id="PF13620">
    <property type="entry name" value="CarboxypepD_reg"/>
    <property type="match status" value="1"/>
</dbReference>
<dbReference type="Gene3D" id="2.60.40.1120">
    <property type="entry name" value="Carboxypeptidase-like, regulatory domain"/>
    <property type="match status" value="1"/>
</dbReference>
<evidence type="ECO:0000256" key="3">
    <source>
        <dbReference type="ARBA" id="ARBA00023237"/>
    </source>
</evidence>
<evidence type="ECO:0000313" key="6">
    <source>
        <dbReference type="EMBL" id="MFC6036506.1"/>
    </source>
</evidence>
<organism evidence="6 7">
    <name type="scientific">Hyphococcus aureus</name>
    <dbReference type="NCBI Taxonomy" id="2666033"/>
    <lineage>
        <taxon>Bacteria</taxon>
        <taxon>Pseudomonadati</taxon>
        <taxon>Pseudomonadota</taxon>
        <taxon>Alphaproteobacteria</taxon>
        <taxon>Parvularculales</taxon>
        <taxon>Parvularculaceae</taxon>
        <taxon>Hyphococcus</taxon>
    </lineage>
</organism>
<proteinExistence type="predicted"/>
<dbReference type="InterPro" id="IPR036942">
    <property type="entry name" value="Beta-barrel_TonB_sf"/>
</dbReference>
<dbReference type="SUPFAM" id="SSF49464">
    <property type="entry name" value="Carboxypeptidase regulatory domain-like"/>
    <property type="match status" value="1"/>
</dbReference>
<protein>
    <submittedName>
        <fullName evidence="6">Carboxypeptidase regulatory-like domain-containing protein</fullName>
    </submittedName>
</protein>
<accession>A0ABW1KZF2</accession>
<reference evidence="6 7" key="1">
    <citation type="submission" date="2024-09" db="EMBL/GenBank/DDBJ databases">
        <authorList>
            <person name="Zhang Z.-H."/>
        </authorList>
    </citation>
    <scope>NUCLEOTIDE SEQUENCE [LARGE SCALE GENOMIC DNA]</scope>
    <source>
        <strain evidence="6 7">HHTR114</strain>
    </source>
</reference>
<dbReference type="EMBL" id="JBHPON010000002">
    <property type="protein sequence ID" value="MFC6036506.1"/>
    <property type="molecule type" value="Genomic_DNA"/>
</dbReference>
<feature type="signal peptide" evidence="4">
    <location>
        <begin position="1"/>
        <end position="29"/>
    </location>
</feature>
<dbReference type="InterPro" id="IPR008969">
    <property type="entry name" value="CarboxyPept-like_regulatory"/>
</dbReference>
<dbReference type="Pfam" id="PF25183">
    <property type="entry name" value="OMP_b-brl_4"/>
    <property type="match status" value="1"/>
</dbReference>
<comment type="caution">
    <text evidence="6">The sequence shown here is derived from an EMBL/GenBank/DDBJ whole genome shotgun (WGS) entry which is preliminary data.</text>
</comment>
<dbReference type="SUPFAM" id="SSF56935">
    <property type="entry name" value="Porins"/>
    <property type="match status" value="1"/>
</dbReference>
<keyword evidence="7" id="KW-1185">Reference proteome</keyword>
<evidence type="ECO:0000256" key="1">
    <source>
        <dbReference type="ARBA" id="ARBA00004442"/>
    </source>
</evidence>
<dbReference type="InterPro" id="IPR057601">
    <property type="entry name" value="Oar-like_b-barrel"/>
</dbReference>
<comment type="subcellular location">
    <subcellularLocation>
        <location evidence="1">Cell outer membrane</location>
    </subcellularLocation>
</comment>
<name>A0ABW1KZF2_9PROT</name>
<keyword evidence="2" id="KW-0472">Membrane</keyword>
<dbReference type="RefSeq" id="WP_379882254.1">
    <property type="nucleotide sequence ID" value="NZ_JBHPON010000002.1"/>
</dbReference>
<evidence type="ECO:0000256" key="4">
    <source>
        <dbReference type="SAM" id="SignalP"/>
    </source>
</evidence>
<dbReference type="Gene3D" id="2.40.170.20">
    <property type="entry name" value="TonB-dependent receptor, beta-barrel domain"/>
    <property type="match status" value="1"/>
</dbReference>
<evidence type="ECO:0000313" key="7">
    <source>
        <dbReference type="Proteomes" id="UP001596116"/>
    </source>
</evidence>
<evidence type="ECO:0000256" key="2">
    <source>
        <dbReference type="ARBA" id="ARBA00023136"/>
    </source>
</evidence>